<evidence type="ECO:0000256" key="2">
    <source>
        <dbReference type="ARBA" id="ARBA00023186"/>
    </source>
</evidence>
<dbReference type="SUPFAM" id="SSF46579">
    <property type="entry name" value="Prefoldin"/>
    <property type="match status" value="1"/>
</dbReference>
<dbReference type="Proteomes" id="UP000515211">
    <property type="component" value="Chromosome 8"/>
</dbReference>
<evidence type="ECO:0000256" key="3">
    <source>
        <dbReference type="SAM" id="Coils"/>
    </source>
</evidence>
<dbReference type="RefSeq" id="XP_052108423.1">
    <property type="nucleotide sequence ID" value="XM_052252463.1"/>
</dbReference>
<dbReference type="GeneID" id="107462762"/>
<reference evidence="4" key="1">
    <citation type="journal article" date="2016" name="Nat. Genet.">
        <title>The genome sequences of Arachis duranensis and Arachis ipaensis, the diploid ancestors of cultivated peanut.</title>
        <authorList>
            <person name="Bertioli D.J."/>
            <person name="Cannon S.B."/>
            <person name="Froenicke L."/>
            <person name="Huang G."/>
            <person name="Farmer A.D."/>
            <person name="Cannon E.K."/>
            <person name="Liu X."/>
            <person name="Gao D."/>
            <person name="Clevenger J."/>
            <person name="Dash S."/>
            <person name="Ren L."/>
            <person name="Moretzsohn M.C."/>
            <person name="Shirasawa K."/>
            <person name="Huang W."/>
            <person name="Vidigal B."/>
            <person name="Abernathy B."/>
            <person name="Chu Y."/>
            <person name="Niederhuth C.E."/>
            <person name="Umale P."/>
            <person name="Araujo A.C."/>
            <person name="Kozik A."/>
            <person name="Kim K.D."/>
            <person name="Burow M.D."/>
            <person name="Varshney R.K."/>
            <person name="Wang X."/>
            <person name="Zhang X."/>
            <person name="Barkley N."/>
            <person name="Guimaraes P.M."/>
            <person name="Isobe S."/>
            <person name="Guo B."/>
            <person name="Liao B."/>
            <person name="Stalker H.T."/>
            <person name="Schmitz R.J."/>
            <person name="Scheffler B.E."/>
            <person name="Leal-Bertioli S.C."/>
            <person name="Xun X."/>
            <person name="Jackson S.A."/>
            <person name="Michelmore R."/>
            <person name="Ozias-Akins P."/>
        </authorList>
    </citation>
    <scope>NUCLEOTIDE SEQUENCE [LARGE SCALE GENOMIC DNA]</scope>
    <source>
        <strain evidence="4">cv. V14167</strain>
    </source>
</reference>
<feature type="coiled-coil region" evidence="3">
    <location>
        <begin position="36"/>
        <end position="134"/>
    </location>
</feature>
<dbReference type="Pfam" id="PF01920">
    <property type="entry name" value="Prefoldin_2"/>
    <property type="match status" value="1"/>
</dbReference>
<dbReference type="GO" id="GO:0009409">
    <property type="term" value="P:response to cold"/>
    <property type="evidence" value="ECO:0007669"/>
    <property type="project" value="UniProtKB-ARBA"/>
</dbReference>
<dbReference type="PANTHER" id="PTHR20903">
    <property type="entry name" value="PREFOLDIN SUBUNIT 1-RELATED"/>
    <property type="match status" value="1"/>
</dbReference>
<keyword evidence="2" id="KW-0143">Chaperone</keyword>
<dbReference type="GO" id="GO:0016272">
    <property type="term" value="C:prefoldin complex"/>
    <property type="evidence" value="ECO:0007669"/>
    <property type="project" value="InterPro"/>
</dbReference>
<sequence length="147" mass="17009">MFRNAEKGRIQDYLFSLIEMADEANRTAFLEIQGRMIESTGKMKQVQNQMRSKEAEKKRAYLTLEELKQLPDDTNVYKSIGRTFVLESKAALMNEQENKLKDSEASIISLQSSKEYLEKQIAEVENNLRELLQQDPGLARQIMSMNV</sequence>
<evidence type="ECO:0000256" key="1">
    <source>
        <dbReference type="ARBA" id="ARBA00008045"/>
    </source>
</evidence>
<comment type="similarity">
    <text evidence="1">Belongs to the prefoldin subunit beta family.</text>
</comment>
<dbReference type="GO" id="GO:0005737">
    <property type="term" value="C:cytoplasm"/>
    <property type="evidence" value="ECO:0007669"/>
    <property type="project" value="TreeGrafter"/>
</dbReference>
<dbReference type="AlphaFoldDB" id="A0A9C6WNK3"/>
<dbReference type="InterPro" id="IPR002777">
    <property type="entry name" value="PFD_beta-like"/>
</dbReference>
<organism evidence="4 5">
    <name type="scientific">Arachis duranensis</name>
    <name type="common">Wild peanut</name>
    <dbReference type="NCBI Taxonomy" id="130453"/>
    <lineage>
        <taxon>Eukaryota</taxon>
        <taxon>Viridiplantae</taxon>
        <taxon>Streptophyta</taxon>
        <taxon>Embryophyta</taxon>
        <taxon>Tracheophyta</taxon>
        <taxon>Spermatophyta</taxon>
        <taxon>Magnoliopsida</taxon>
        <taxon>eudicotyledons</taxon>
        <taxon>Gunneridae</taxon>
        <taxon>Pentapetalae</taxon>
        <taxon>rosids</taxon>
        <taxon>fabids</taxon>
        <taxon>Fabales</taxon>
        <taxon>Fabaceae</taxon>
        <taxon>Papilionoideae</taxon>
        <taxon>50 kb inversion clade</taxon>
        <taxon>dalbergioids sensu lato</taxon>
        <taxon>Dalbergieae</taxon>
        <taxon>Pterocarpus clade</taxon>
        <taxon>Arachis</taxon>
    </lineage>
</organism>
<keyword evidence="4" id="KW-1185">Reference proteome</keyword>
<accession>A0A9C6WNK3</accession>
<dbReference type="PANTHER" id="PTHR20903:SF0">
    <property type="entry name" value="PREFOLDIN SUBUNIT 1"/>
    <property type="match status" value="1"/>
</dbReference>
<dbReference type="GO" id="GO:0051082">
    <property type="term" value="F:unfolded protein binding"/>
    <property type="evidence" value="ECO:0007669"/>
    <property type="project" value="InterPro"/>
</dbReference>
<evidence type="ECO:0000313" key="5">
    <source>
        <dbReference type="RefSeq" id="XP_052108423.1"/>
    </source>
</evidence>
<dbReference type="CDD" id="cd23164">
    <property type="entry name" value="Prefoldin_1"/>
    <property type="match status" value="1"/>
</dbReference>
<gene>
    <name evidence="5" type="primary">LOC107462762</name>
</gene>
<dbReference type="KEGG" id="adu:107462762"/>
<dbReference type="GO" id="GO:0044183">
    <property type="term" value="F:protein folding chaperone"/>
    <property type="evidence" value="ECO:0007669"/>
    <property type="project" value="TreeGrafter"/>
</dbReference>
<proteinExistence type="inferred from homology"/>
<dbReference type="Gene3D" id="1.10.287.370">
    <property type="match status" value="1"/>
</dbReference>
<dbReference type="InterPro" id="IPR009053">
    <property type="entry name" value="Prefoldin"/>
</dbReference>
<name>A0A9C6WNK3_ARADU</name>
<protein>
    <submittedName>
        <fullName evidence="5">Prefoldin subunit 1</fullName>
    </submittedName>
</protein>
<reference evidence="5" key="2">
    <citation type="submission" date="2025-08" db="UniProtKB">
        <authorList>
            <consortium name="RefSeq"/>
        </authorList>
    </citation>
    <scope>IDENTIFICATION</scope>
    <source>
        <tissue evidence="5">Whole plant</tissue>
    </source>
</reference>
<evidence type="ECO:0000313" key="4">
    <source>
        <dbReference type="Proteomes" id="UP000515211"/>
    </source>
</evidence>
<keyword evidence="3" id="KW-0175">Coiled coil</keyword>